<feature type="compositionally biased region" description="Pro residues" evidence="2">
    <location>
        <begin position="13"/>
        <end position="24"/>
    </location>
</feature>
<evidence type="ECO:0000256" key="1">
    <source>
        <dbReference type="ARBA" id="ARBA00010016"/>
    </source>
</evidence>
<evidence type="ECO:0008006" key="5">
    <source>
        <dbReference type="Google" id="ProtNLM"/>
    </source>
</evidence>
<feature type="region of interest" description="Disordered" evidence="2">
    <location>
        <begin position="1"/>
        <end position="181"/>
    </location>
</feature>
<evidence type="ECO:0000256" key="2">
    <source>
        <dbReference type="SAM" id="MobiDB-lite"/>
    </source>
</evidence>
<gene>
    <name evidence="3" type="ORF">TSUD_379070</name>
</gene>
<sequence length="514" mass="57022">MQQTTTVNVSDSPTPPPPPPPPPTNNRRPRTREVSSRFMTPSASTAQRRQQRDDSDDENSESSFPIGYSFQKKQQQQRVVKLFKESTNNRVFENPPNPNPNPNSNPNSHHPPKSSSFSRSGINSTPCASRPDTPTPTISVSSRYRHTPQHRSINSRSLAASKSIQSRGNSNSSHSHDDIGINCSTQSLPELCSENDKNVLMKESNVLTGSVAEKIGNNLSRSVSLSSGVDHLLVRGSEKQHGSVIKQSGFGNQSLDRGKMGGLHLPPVAPPQFAKSVVDTRKGKKGSSQQEDVHSLRLFYNRYLQWRFANARAACAMKAQQKECEKALFSRAMKISEMRNSVNRKRIELELLRRSKTLSIVLESQIPYLDEWSAMEEDYSVSITEAIQALLNASMRLPTGGNVRVDVREVGESLNSALKVMETIVSNTQRLMPKAEETDTSISELARVVGGERALIEECGGLLSKTHKSQVCLAHDPSIVTIENDRIPVIYRMLVYLQQFILIWKVLHFSGGGV</sequence>
<dbReference type="GO" id="GO:0051225">
    <property type="term" value="P:spindle assembly"/>
    <property type="evidence" value="ECO:0007669"/>
    <property type="project" value="TreeGrafter"/>
</dbReference>
<evidence type="ECO:0000313" key="4">
    <source>
        <dbReference type="Proteomes" id="UP000242715"/>
    </source>
</evidence>
<organism evidence="3 4">
    <name type="scientific">Trifolium subterraneum</name>
    <name type="common">Subterranean clover</name>
    <dbReference type="NCBI Taxonomy" id="3900"/>
    <lineage>
        <taxon>Eukaryota</taxon>
        <taxon>Viridiplantae</taxon>
        <taxon>Streptophyta</taxon>
        <taxon>Embryophyta</taxon>
        <taxon>Tracheophyta</taxon>
        <taxon>Spermatophyta</taxon>
        <taxon>Magnoliopsida</taxon>
        <taxon>eudicotyledons</taxon>
        <taxon>Gunneridae</taxon>
        <taxon>Pentapetalae</taxon>
        <taxon>rosids</taxon>
        <taxon>fabids</taxon>
        <taxon>Fabales</taxon>
        <taxon>Fabaceae</taxon>
        <taxon>Papilionoideae</taxon>
        <taxon>50 kb inversion clade</taxon>
        <taxon>NPAAA clade</taxon>
        <taxon>Hologalegina</taxon>
        <taxon>IRL clade</taxon>
        <taxon>Trifolieae</taxon>
        <taxon>Trifolium</taxon>
    </lineage>
</organism>
<comment type="similarity">
    <text evidence="1">Belongs to the QWRF family.</text>
</comment>
<feature type="compositionally biased region" description="Low complexity" evidence="2">
    <location>
        <begin position="104"/>
        <end position="116"/>
    </location>
</feature>
<keyword evidence="4" id="KW-1185">Reference proteome</keyword>
<dbReference type="PANTHER" id="PTHR31807:SF6">
    <property type="entry name" value="PROTEIN ENDOSPERM DEFECTIVE 1-RELATED"/>
    <property type="match status" value="1"/>
</dbReference>
<dbReference type="OrthoDB" id="542108at2759"/>
<protein>
    <recommendedName>
        <fullName evidence="5">Protein ENDOSPERM DEFECTIVE 1</fullName>
    </recommendedName>
</protein>
<dbReference type="EMBL" id="DF974059">
    <property type="protein sequence ID" value="GAU44628.1"/>
    <property type="molecule type" value="Genomic_DNA"/>
</dbReference>
<dbReference type="GO" id="GO:0008017">
    <property type="term" value="F:microtubule binding"/>
    <property type="evidence" value="ECO:0007669"/>
    <property type="project" value="TreeGrafter"/>
</dbReference>
<dbReference type="InterPro" id="IPR007573">
    <property type="entry name" value="QWRF"/>
</dbReference>
<dbReference type="Pfam" id="PF04484">
    <property type="entry name" value="QWRF"/>
    <property type="match status" value="1"/>
</dbReference>
<dbReference type="GO" id="GO:0005737">
    <property type="term" value="C:cytoplasm"/>
    <property type="evidence" value="ECO:0007669"/>
    <property type="project" value="TreeGrafter"/>
</dbReference>
<dbReference type="Proteomes" id="UP000242715">
    <property type="component" value="Unassembled WGS sequence"/>
</dbReference>
<feature type="compositionally biased region" description="Polar residues" evidence="2">
    <location>
        <begin position="1"/>
        <end position="12"/>
    </location>
</feature>
<reference evidence="4" key="1">
    <citation type="journal article" date="2017" name="Front. Plant Sci.">
        <title>Climate Clever Clovers: New Paradigm to Reduce the Environmental Footprint of Ruminants by Breeding Low Methanogenic Forages Utilizing Haplotype Variation.</title>
        <authorList>
            <person name="Kaur P."/>
            <person name="Appels R."/>
            <person name="Bayer P.E."/>
            <person name="Keeble-Gagnere G."/>
            <person name="Wang J."/>
            <person name="Hirakawa H."/>
            <person name="Shirasawa K."/>
            <person name="Vercoe P."/>
            <person name="Stefanova K."/>
            <person name="Durmic Z."/>
            <person name="Nichols P."/>
            <person name="Revell C."/>
            <person name="Isobe S.N."/>
            <person name="Edwards D."/>
            <person name="Erskine W."/>
        </authorList>
    </citation>
    <scope>NUCLEOTIDE SEQUENCE [LARGE SCALE GENOMIC DNA]</scope>
    <source>
        <strain evidence="4">cv. Daliak</strain>
    </source>
</reference>
<name>A0A2Z6NJD2_TRISU</name>
<feature type="compositionally biased region" description="Polar residues" evidence="2">
    <location>
        <begin position="117"/>
        <end position="127"/>
    </location>
</feature>
<feature type="compositionally biased region" description="Polar residues" evidence="2">
    <location>
        <begin position="37"/>
        <end position="46"/>
    </location>
</feature>
<dbReference type="AlphaFoldDB" id="A0A2Z6NJD2"/>
<accession>A0A2Z6NJD2</accession>
<evidence type="ECO:0000313" key="3">
    <source>
        <dbReference type="EMBL" id="GAU44628.1"/>
    </source>
</evidence>
<dbReference type="PANTHER" id="PTHR31807">
    <property type="entry name" value="AUGMIN FAMILY MEMBER"/>
    <property type="match status" value="1"/>
</dbReference>
<feature type="compositionally biased region" description="Polar residues" evidence="2">
    <location>
        <begin position="150"/>
        <end position="173"/>
    </location>
</feature>
<dbReference type="GO" id="GO:0005880">
    <property type="term" value="C:nuclear microtubule"/>
    <property type="evidence" value="ECO:0007669"/>
    <property type="project" value="TreeGrafter"/>
</dbReference>
<proteinExistence type="inferred from homology"/>